<dbReference type="Pfam" id="PF07859">
    <property type="entry name" value="Abhydrolase_3"/>
    <property type="match status" value="2"/>
</dbReference>
<evidence type="ECO:0000313" key="5">
    <source>
        <dbReference type="Ensembl" id="ENSCABP00000023356.1"/>
    </source>
</evidence>
<dbReference type="GO" id="GO:0052689">
    <property type="term" value="F:carboxylic ester hydrolase activity"/>
    <property type="evidence" value="ECO:0007669"/>
    <property type="project" value="InterPro"/>
</dbReference>
<dbReference type="SUPFAM" id="SSF53474">
    <property type="entry name" value="alpha/beta-Hydrolases"/>
    <property type="match status" value="1"/>
</dbReference>
<comment type="similarity">
    <text evidence="1">Belongs to the 'GDXG' lipolytic enzyme family.</text>
</comment>
<accession>A0A8C0IWI6</accession>
<dbReference type="InterPro" id="IPR050300">
    <property type="entry name" value="GDXG_lipolytic_enzyme"/>
</dbReference>
<feature type="active site" evidence="3">
    <location>
        <position position="207"/>
    </location>
</feature>
<keyword evidence="6" id="KW-1185">Reference proteome</keyword>
<evidence type="ECO:0000256" key="3">
    <source>
        <dbReference type="PIRSR" id="PIRSR037251-1"/>
    </source>
</evidence>
<dbReference type="InterPro" id="IPR013094">
    <property type="entry name" value="AB_hydrolase_3"/>
</dbReference>
<sequence length="421" mass="47612">MELAYSLFTTAAEILIPHLYLPIAKTKHKKPQPIKPCALPAQWPDQGHLQLISGLLCSKQGKILERLGFCSEIDFIRYTQDGKKLREDPKLFIKDLQFEDVPVRVYQPRVPSAGLRRGVIYFHGGGWMFGSISKNKERKLGYINRGIASRSMDVIIPLYSALVRYRLAPEHKYPSQFRDCLTASIHFMKTAEDYGVDSACIIISGDSVGGNLAAAVCQALVSRSNFPKPLAQILIYPGLQAIDFYLPSYQQNCAVPLLYREHVISCCLKYLEKDVSVLENVMEGSHVPLDMKLKYGRWVNPDNIPEEFKIRSYKPHLPTSYSDEVYEVAKPALETTFSPLLAEDSIVSQLPLSYILTCEYDVLRDDGLLYKKRLEDSGVPVTWYHVKDGFHGVISLFDFGILSFRSGKKAMDSIVNFLKSL</sequence>
<gene>
    <name evidence="5" type="primary">LOC116821962</name>
</gene>
<dbReference type="GO" id="GO:0016020">
    <property type="term" value="C:membrane"/>
    <property type="evidence" value="ECO:0007669"/>
    <property type="project" value="InterPro"/>
</dbReference>
<reference evidence="5" key="2">
    <citation type="submission" date="2025-09" db="UniProtKB">
        <authorList>
            <consortium name="Ensembl"/>
        </authorList>
    </citation>
    <scope>IDENTIFICATION</scope>
</reference>
<feature type="domain" description="Alpha/beta hydrolase fold-3" evidence="4">
    <location>
        <begin position="119"/>
        <end position="272"/>
    </location>
</feature>
<dbReference type="PIRSF" id="PIRSF037251">
    <property type="entry name" value="Arylacetamide_deacetylase"/>
    <property type="match status" value="1"/>
</dbReference>
<dbReference type="Proteomes" id="UP000694404">
    <property type="component" value="Unplaced"/>
</dbReference>
<name>A0A8C0IWI6_CHEAB</name>
<feature type="domain" description="Alpha/beta hydrolase fold-3" evidence="4">
    <location>
        <begin position="329"/>
        <end position="394"/>
    </location>
</feature>
<dbReference type="PANTHER" id="PTHR48081:SF32">
    <property type="entry name" value="ALPHA_BETA HYDROLASE FOLD-3 DOMAIN-CONTAINING PROTEIN"/>
    <property type="match status" value="1"/>
</dbReference>
<organism evidence="5 6">
    <name type="scientific">Chelonoidis abingdonii</name>
    <name type="common">Abingdon island giant tortoise</name>
    <name type="synonym">Testudo abingdonii</name>
    <dbReference type="NCBI Taxonomy" id="106734"/>
    <lineage>
        <taxon>Eukaryota</taxon>
        <taxon>Metazoa</taxon>
        <taxon>Chordata</taxon>
        <taxon>Craniata</taxon>
        <taxon>Vertebrata</taxon>
        <taxon>Euteleostomi</taxon>
        <taxon>Archelosauria</taxon>
        <taxon>Testudinata</taxon>
        <taxon>Testudines</taxon>
        <taxon>Cryptodira</taxon>
        <taxon>Durocryptodira</taxon>
        <taxon>Testudinoidea</taxon>
        <taxon>Testudinidae</taxon>
        <taxon>Chelonoidis</taxon>
    </lineage>
</organism>
<evidence type="ECO:0000313" key="6">
    <source>
        <dbReference type="Proteomes" id="UP000694404"/>
    </source>
</evidence>
<dbReference type="InterPro" id="IPR017157">
    <property type="entry name" value="Arylacetamide_deacetylase"/>
</dbReference>
<evidence type="ECO:0000259" key="4">
    <source>
        <dbReference type="Pfam" id="PF07859"/>
    </source>
</evidence>
<proteinExistence type="inferred from homology"/>
<feature type="active site" evidence="3">
    <location>
        <position position="391"/>
    </location>
</feature>
<dbReference type="AlphaFoldDB" id="A0A8C0IWI6"/>
<dbReference type="PANTHER" id="PTHR48081">
    <property type="entry name" value="AB HYDROLASE SUPERFAMILY PROTEIN C4A8.06C"/>
    <property type="match status" value="1"/>
</dbReference>
<evidence type="ECO:0000256" key="1">
    <source>
        <dbReference type="ARBA" id="ARBA00010515"/>
    </source>
</evidence>
<evidence type="ECO:0000256" key="2">
    <source>
        <dbReference type="ARBA" id="ARBA00022801"/>
    </source>
</evidence>
<dbReference type="GeneTree" id="ENSGT00940000163565"/>
<protein>
    <recommendedName>
        <fullName evidence="4">Alpha/beta hydrolase fold-3 domain-containing protein</fullName>
    </recommendedName>
</protein>
<dbReference type="Gene3D" id="3.40.50.1820">
    <property type="entry name" value="alpha/beta hydrolase"/>
    <property type="match status" value="1"/>
</dbReference>
<feature type="active site" evidence="3">
    <location>
        <position position="361"/>
    </location>
</feature>
<dbReference type="InterPro" id="IPR029058">
    <property type="entry name" value="AB_hydrolase_fold"/>
</dbReference>
<dbReference type="Ensembl" id="ENSCABT00000025598.1">
    <property type="protein sequence ID" value="ENSCABP00000023356.1"/>
    <property type="gene ID" value="ENSCABG00000017217.1"/>
</dbReference>
<reference evidence="5" key="1">
    <citation type="submission" date="2025-08" db="UniProtKB">
        <authorList>
            <consortium name="Ensembl"/>
        </authorList>
    </citation>
    <scope>IDENTIFICATION</scope>
</reference>
<keyword evidence="2" id="KW-0378">Hydrolase</keyword>